<dbReference type="GO" id="GO:0004825">
    <property type="term" value="F:methionine-tRNA ligase activity"/>
    <property type="evidence" value="ECO:0007669"/>
    <property type="project" value="UniProtKB-EC"/>
</dbReference>
<dbReference type="GO" id="GO:0006431">
    <property type="term" value="P:methionyl-tRNA aminoacylation"/>
    <property type="evidence" value="ECO:0007669"/>
    <property type="project" value="InterPro"/>
</dbReference>
<keyword evidence="5 10" id="KW-0547">Nucleotide-binding</keyword>
<dbReference type="Proteomes" id="UP000019229">
    <property type="component" value="Chromosome"/>
</dbReference>
<evidence type="ECO:0000259" key="11">
    <source>
        <dbReference type="Pfam" id="PF09334"/>
    </source>
</evidence>
<dbReference type="NCBIfam" id="TIGR00398">
    <property type="entry name" value="metG"/>
    <property type="match status" value="1"/>
</dbReference>
<dbReference type="InterPro" id="IPR014729">
    <property type="entry name" value="Rossmann-like_a/b/a_fold"/>
</dbReference>
<dbReference type="GO" id="GO:0005524">
    <property type="term" value="F:ATP binding"/>
    <property type="evidence" value="ECO:0007669"/>
    <property type="project" value="UniProtKB-KW"/>
</dbReference>
<name>W5V0H3_9BACT</name>
<dbReference type="PANTHER" id="PTHR43326">
    <property type="entry name" value="METHIONYL-TRNA SYNTHETASE"/>
    <property type="match status" value="1"/>
</dbReference>
<sequence length="509" mass="58657">MAKKFYITTPIYYASGNLHIGHLYTTTIAWVIRNYKRLQGFDAKMLTGSDEHGQKIAQSAAKVGLEPQTFVDQTAAKFVDLWKKFDIDYDFFIRTTNEPHKKFVKQIFTKLVEKGYIYKDFYRGLYSVSDEEFLTPKQAVFKDGAYYHPVSGAKVEEIEEESYFFDMQKMQDWLVDFWNKHPNFISEEKIKNELIKNFIEKGLENLSVTRTRQSWGIPTEIDPKHVIYVWLDALFNYVSTLNVVEGDPNNSYWLESEQIVHVVGKEITRFHCIYWPIFLKALDFRLPTNIITHGWLVTNEGKMSKSKGNVIDPLDILAKYDSEVIKLFFATQIPLGQDGIFDETNLTLFYNATLANNFGNLISRTVALIDKNQQCNLVFDSNVLEQIDKDIYSEIEQSQKEYSRLFDNLEVDKALKVAINLGKSLNLYIDLAKPWACQDDVRLNTILVALLNGIYATNVMFSVAMPKVAQKVSQTLANLATSLDLILNFNKFANQKIIKSAVIFPRITL</sequence>
<evidence type="ECO:0000256" key="8">
    <source>
        <dbReference type="ARBA" id="ARBA00023146"/>
    </source>
</evidence>
<keyword evidence="8 10" id="KW-0030">Aminoacyl-tRNA synthetase</keyword>
<dbReference type="InterPro" id="IPR015413">
    <property type="entry name" value="Methionyl/Leucyl_tRNA_Synth"/>
</dbReference>
<dbReference type="Gene3D" id="3.40.50.620">
    <property type="entry name" value="HUPs"/>
    <property type="match status" value="1"/>
</dbReference>
<protein>
    <recommendedName>
        <fullName evidence="3">Methionine--tRNA ligase</fullName>
        <ecNumber evidence="2">6.1.1.10</ecNumber>
    </recommendedName>
    <alternativeName>
        <fullName evidence="9">Methionyl-tRNA synthetase</fullName>
    </alternativeName>
</protein>
<evidence type="ECO:0000313" key="13">
    <source>
        <dbReference type="Proteomes" id="UP000019229"/>
    </source>
</evidence>
<evidence type="ECO:0000256" key="9">
    <source>
        <dbReference type="ARBA" id="ARBA00030904"/>
    </source>
</evidence>
<dbReference type="CDD" id="cd00814">
    <property type="entry name" value="MetRS_core"/>
    <property type="match status" value="1"/>
</dbReference>
<dbReference type="InterPro" id="IPR033911">
    <property type="entry name" value="MetRS_core"/>
</dbReference>
<keyword evidence="6 10" id="KW-0067">ATP-binding</keyword>
<dbReference type="Gene3D" id="1.10.730.10">
    <property type="entry name" value="Isoleucyl-tRNA Synthetase, Domain 1"/>
    <property type="match status" value="1"/>
</dbReference>
<dbReference type="RefSeq" id="WP_022934774.1">
    <property type="nucleotide sequence ID" value="NZ_CP007154.1"/>
</dbReference>
<evidence type="ECO:0000313" key="12">
    <source>
        <dbReference type="EMBL" id="AHH45298.1"/>
    </source>
</evidence>
<comment type="function">
    <text evidence="1">Is required not only for elongation of protein synthesis but also for the initiation of all mRNA translation through initiator tRNA(fMet) aminoacylation.</text>
</comment>
<dbReference type="EMBL" id="CP007154">
    <property type="protein sequence ID" value="AHH45298.1"/>
    <property type="molecule type" value="Genomic_DNA"/>
</dbReference>
<evidence type="ECO:0000256" key="6">
    <source>
        <dbReference type="ARBA" id="ARBA00022840"/>
    </source>
</evidence>
<dbReference type="InterPro" id="IPR023457">
    <property type="entry name" value="Met-tRNA_synth_2"/>
</dbReference>
<organism evidence="12 13">
    <name type="scientific">Mesomycoplasma bovoculi M165/69</name>
    <dbReference type="NCBI Taxonomy" id="743966"/>
    <lineage>
        <taxon>Bacteria</taxon>
        <taxon>Bacillati</taxon>
        <taxon>Mycoplasmatota</taxon>
        <taxon>Mycoplasmoidales</taxon>
        <taxon>Metamycoplasmataceae</taxon>
        <taxon>Mesomycoplasma</taxon>
    </lineage>
</organism>
<proteinExistence type="inferred from homology"/>
<evidence type="ECO:0000256" key="4">
    <source>
        <dbReference type="ARBA" id="ARBA00022598"/>
    </source>
</evidence>
<evidence type="ECO:0000256" key="3">
    <source>
        <dbReference type="ARBA" id="ARBA00018753"/>
    </source>
</evidence>
<evidence type="ECO:0000256" key="1">
    <source>
        <dbReference type="ARBA" id="ARBA00003314"/>
    </source>
</evidence>
<keyword evidence="4 10" id="KW-0436">Ligase</keyword>
<dbReference type="Gene3D" id="2.170.220.10">
    <property type="match status" value="1"/>
</dbReference>
<evidence type="ECO:0000256" key="10">
    <source>
        <dbReference type="RuleBase" id="RU363039"/>
    </source>
</evidence>
<accession>W5V0H3</accession>
<dbReference type="STRING" id="743966.MYB_01445"/>
<feature type="domain" description="Methionyl/Leucyl tRNA synthetase" evidence="11">
    <location>
        <begin position="6"/>
        <end position="138"/>
    </location>
</feature>
<keyword evidence="7 10" id="KW-0648">Protein biosynthesis</keyword>
<dbReference type="InterPro" id="IPR009080">
    <property type="entry name" value="tRNAsynth_Ia_anticodon-bd"/>
</dbReference>
<reference evidence="12 13" key="1">
    <citation type="journal article" date="2014" name="Genome Announc.">
        <title>Complete Genome Sequence of Mycoplasma bovoculi Strain M165/69T (ATCC 29104).</title>
        <authorList>
            <person name="Calcutt M.J."/>
            <person name="Foecking M.F."/>
        </authorList>
    </citation>
    <scope>NUCLEOTIDE SEQUENCE [LARGE SCALE GENOMIC DNA]</scope>
    <source>
        <strain evidence="12">M165/69</strain>
    </source>
</reference>
<dbReference type="eggNOG" id="COG0143">
    <property type="taxonomic scope" value="Bacteria"/>
</dbReference>
<dbReference type="PANTHER" id="PTHR43326:SF1">
    <property type="entry name" value="METHIONINE--TRNA LIGASE, MITOCHONDRIAL"/>
    <property type="match status" value="1"/>
</dbReference>
<dbReference type="OrthoDB" id="9810191at2"/>
<evidence type="ECO:0000256" key="7">
    <source>
        <dbReference type="ARBA" id="ARBA00022917"/>
    </source>
</evidence>
<feature type="domain" description="Methionyl/Leucyl tRNA synthetase" evidence="11">
    <location>
        <begin position="150"/>
        <end position="365"/>
    </location>
</feature>
<dbReference type="PRINTS" id="PR01041">
    <property type="entry name" value="TRNASYNTHMET"/>
</dbReference>
<dbReference type="HOGENOM" id="CLU_009710_9_2_14"/>
<dbReference type="FunFam" id="2.170.220.10:FF:000002">
    <property type="entry name" value="Methionine--tRNA ligase"/>
    <property type="match status" value="1"/>
</dbReference>
<evidence type="ECO:0000256" key="5">
    <source>
        <dbReference type="ARBA" id="ARBA00022741"/>
    </source>
</evidence>
<dbReference type="SUPFAM" id="SSF52374">
    <property type="entry name" value="Nucleotidylyl transferase"/>
    <property type="match status" value="1"/>
</dbReference>
<dbReference type="InterPro" id="IPR014758">
    <property type="entry name" value="Met-tRNA_synth"/>
</dbReference>
<dbReference type="EC" id="6.1.1.10" evidence="2"/>
<dbReference type="KEGG" id="mbc:MYB_01445"/>
<dbReference type="Pfam" id="PF09334">
    <property type="entry name" value="tRNA-synt_1g"/>
    <property type="match status" value="2"/>
</dbReference>
<evidence type="ECO:0000256" key="2">
    <source>
        <dbReference type="ARBA" id="ARBA00012838"/>
    </source>
</evidence>
<keyword evidence="13" id="KW-1185">Reference proteome</keyword>
<dbReference type="PATRIC" id="fig|743966.3.peg.290"/>
<dbReference type="AlphaFoldDB" id="W5V0H3"/>
<dbReference type="SUPFAM" id="SSF47323">
    <property type="entry name" value="Anticodon-binding domain of a subclass of class I aminoacyl-tRNA synthetases"/>
    <property type="match status" value="1"/>
</dbReference>
<gene>
    <name evidence="12" type="primary">metG</name>
    <name evidence="12" type="ORF">MYB_01445</name>
</gene>
<comment type="similarity">
    <text evidence="10">Belongs to the class-I aminoacyl-tRNA synthetase family.</text>
</comment>